<dbReference type="PRINTS" id="PR00080">
    <property type="entry name" value="SDRFAMILY"/>
</dbReference>
<evidence type="ECO:0000313" key="5">
    <source>
        <dbReference type="EMBL" id="KAF2454557.1"/>
    </source>
</evidence>
<dbReference type="AlphaFoldDB" id="A0A6A6NSS6"/>
<name>A0A6A6NSS6_9PEZI</name>
<evidence type="ECO:0000313" key="6">
    <source>
        <dbReference type="Proteomes" id="UP000799766"/>
    </source>
</evidence>
<dbReference type="OrthoDB" id="191139at2759"/>
<dbReference type="SUPFAM" id="SSF51735">
    <property type="entry name" value="NAD(P)-binding Rossmann-fold domains"/>
    <property type="match status" value="1"/>
</dbReference>
<evidence type="ECO:0000256" key="3">
    <source>
        <dbReference type="ARBA" id="ARBA00023002"/>
    </source>
</evidence>
<dbReference type="Pfam" id="PF00106">
    <property type="entry name" value="adh_short"/>
    <property type="match status" value="1"/>
</dbReference>
<evidence type="ECO:0000256" key="4">
    <source>
        <dbReference type="RuleBase" id="RU000363"/>
    </source>
</evidence>
<dbReference type="GO" id="GO:0016491">
    <property type="term" value="F:oxidoreductase activity"/>
    <property type="evidence" value="ECO:0007669"/>
    <property type="project" value="UniProtKB-KW"/>
</dbReference>
<dbReference type="CDD" id="cd05327">
    <property type="entry name" value="retinol-DH_like_SDR_c_like"/>
    <property type="match status" value="1"/>
</dbReference>
<reference evidence="5" key="1">
    <citation type="journal article" date="2020" name="Stud. Mycol.">
        <title>101 Dothideomycetes genomes: a test case for predicting lifestyles and emergence of pathogens.</title>
        <authorList>
            <person name="Haridas S."/>
            <person name="Albert R."/>
            <person name="Binder M."/>
            <person name="Bloem J."/>
            <person name="Labutti K."/>
            <person name="Salamov A."/>
            <person name="Andreopoulos B."/>
            <person name="Baker S."/>
            <person name="Barry K."/>
            <person name="Bills G."/>
            <person name="Bluhm B."/>
            <person name="Cannon C."/>
            <person name="Castanera R."/>
            <person name="Culley D."/>
            <person name="Daum C."/>
            <person name="Ezra D."/>
            <person name="Gonzalez J."/>
            <person name="Henrissat B."/>
            <person name="Kuo A."/>
            <person name="Liang C."/>
            <person name="Lipzen A."/>
            <person name="Lutzoni F."/>
            <person name="Magnuson J."/>
            <person name="Mondo S."/>
            <person name="Nolan M."/>
            <person name="Ohm R."/>
            <person name="Pangilinan J."/>
            <person name="Park H.-J."/>
            <person name="Ramirez L."/>
            <person name="Alfaro M."/>
            <person name="Sun H."/>
            <person name="Tritt A."/>
            <person name="Yoshinaga Y."/>
            <person name="Zwiers L.-H."/>
            <person name="Turgeon B."/>
            <person name="Goodwin S."/>
            <person name="Spatafora J."/>
            <person name="Crous P."/>
            <person name="Grigoriev I."/>
        </authorList>
    </citation>
    <scope>NUCLEOTIDE SEQUENCE</scope>
    <source>
        <strain evidence="5">ATCC 16933</strain>
    </source>
</reference>
<keyword evidence="2" id="KW-0521">NADP</keyword>
<dbReference type="InterPro" id="IPR002347">
    <property type="entry name" value="SDR_fam"/>
</dbReference>
<dbReference type="PRINTS" id="PR00081">
    <property type="entry name" value="GDHRDH"/>
</dbReference>
<evidence type="ECO:0000256" key="2">
    <source>
        <dbReference type="ARBA" id="ARBA00022857"/>
    </source>
</evidence>
<accession>A0A6A6NSS6</accession>
<comment type="similarity">
    <text evidence="1 4">Belongs to the short-chain dehydrogenases/reductases (SDR) family.</text>
</comment>
<dbReference type="PANTHER" id="PTHR24320:SF282">
    <property type="entry name" value="WW DOMAIN-CONTAINING OXIDOREDUCTASE"/>
    <property type="match status" value="1"/>
</dbReference>
<dbReference type="Proteomes" id="UP000799766">
    <property type="component" value="Unassembled WGS sequence"/>
</dbReference>
<sequence>MFWGKSFDAEKDIPDLSGKVILVTGSNTGLGKESVLQLVAHKPARVYLAARTPAKAEAAIADIKSHIPEAPITFLQLDLTSFESIKNAATTFKSESDRLDILMNNAGVMATPYSKTSEGYELQFGTNHVGHALLTKLLLPTLQRTAEEAGSDVRVINVTSAGHMMAPASGVELDMDALEKVNTMKRYGNSKLANILFAREFARRYPSITSVAVHPGVIFTDLYQSLGEKNFLLRWGTKLSAPFVMGTPQAGAKNQLWAATVPKAELENGAYYVPIGSKSGGTNLSRDPEQAKKLWEWTENEFAKHGIQ</sequence>
<gene>
    <name evidence="5" type="ORF">BDY21DRAFT_290817</name>
</gene>
<keyword evidence="6" id="KW-1185">Reference proteome</keyword>
<dbReference type="PANTHER" id="PTHR24320">
    <property type="entry name" value="RETINOL DEHYDROGENASE"/>
    <property type="match status" value="1"/>
</dbReference>
<dbReference type="Gene3D" id="3.40.50.720">
    <property type="entry name" value="NAD(P)-binding Rossmann-like Domain"/>
    <property type="match status" value="1"/>
</dbReference>
<proteinExistence type="inferred from homology"/>
<dbReference type="InterPro" id="IPR036291">
    <property type="entry name" value="NAD(P)-bd_dom_sf"/>
</dbReference>
<evidence type="ECO:0000256" key="1">
    <source>
        <dbReference type="ARBA" id="ARBA00006484"/>
    </source>
</evidence>
<protein>
    <submittedName>
        <fullName evidence="5">Uncharacterized protein</fullName>
    </submittedName>
</protein>
<keyword evidence="3" id="KW-0560">Oxidoreductase</keyword>
<dbReference type="EMBL" id="MU001690">
    <property type="protein sequence ID" value="KAF2454557.1"/>
    <property type="molecule type" value="Genomic_DNA"/>
</dbReference>
<organism evidence="5 6">
    <name type="scientific">Lineolata rhizophorae</name>
    <dbReference type="NCBI Taxonomy" id="578093"/>
    <lineage>
        <taxon>Eukaryota</taxon>
        <taxon>Fungi</taxon>
        <taxon>Dikarya</taxon>
        <taxon>Ascomycota</taxon>
        <taxon>Pezizomycotina</taxon>
        <taxon>Dothideomycetes</taxon>
        <taxon>Dothideomycetes incertae sedis</taxon>
        <taxon>Lineolatales</taxon>
        <taxon>Lineolataceae</taxon>
        <taxon>Lineolata</taxon>
    </lineage>
</organism>